<dbReference type="UniPathway" id="UPA00138"/>
<comment type="function">
    <text evidence="10">Involved in the gluconeogenesis. Catalyzes the conversion of oxaloacetate (OAA) to phosphoenolpyruvate (PEP) through direct phosphoryl transfer between the nucleoside triphosphate and OAA.</text>
</comment>
<feature type="binding site" evidence="10">
    <location>
        <position position="324"/>
    </location>
    <ligand>
        <name>substrate</name>
    </ligand>
</feature>
<feature type="binding site" evidence="10">
    <location>
        <position position="287"/>
    </location>
    <ligand>
        <name>ATP</name>
        <dbReference type="ChEBI" id="CHEBI:30616"/>
    </ligand>
</feature>
<dbReference type="Gene3D" id="2.170.8.10">
    <property type="entry name" value="Phosphoenolpyruvate Carboxykinase, domain 2"/>
    <property type="match status" value="1"/>
</dbReference>
<evidence type="ECO:0000313" key="12">
    <source>
        <dbReference type="Proteomes" id="UP000198756"/>
    </source>
</evidence>
<keyword evidence="5 10" id="KW-0547">Nucleotide-binding</keyword>
<dbReference type="PIRSF" id="PIRSF006294">
    <property type="entry name" value="PEP_crbxkin"/>
    <property type="match status" value="1"/>
</dbReference>
<dbReference type="Proteomes" id="UP000198756">
    <property type="component" value="Unassembled WGS sequence"/>
</dbReference>
<feature type="binding site" evidence="10">
    <location>
        <position position="449"/>
    </location>
    <ligand>
        <name>ATP</name>
        <dbReference type="ChEBI" id="CHEBI:30616"/>
    </ligand>
</feature>
<keyword evidence="6 10" id="KW-0210">Decarboxylase</keyword>
<evidence type="ECO:0000256" key="9">
    <source>
        <dbReference type="ARBA" id="ARBA00047371"/>
    </source>
</evidence>
<evidence type="ECO:0000256" key="10">
    <source>
        <dbReference type="HAMAP-Rule" id="MF_00453"/>
    </source>
</evidence>
<keyword evidence="10" id="KW-0479">Metal-binding</keyword>
<dbReference type="InterPro" id="IPR013035">
    <property type="entry name" value="PEP_carboxykinase_C"/>
</dbReference>
<dbReference type="Gene3D" id="3.90.228.20">
    <property type="match status" value="1"/>
</dbReference>
<dbReference type="SUPFAM" id="SSF68923">
    <property type="entry name" value="PEP carboxykinase N-terminal domain"/>
    <property type="match status" value="1"/>
</dbReference>
<evidence type="ECO:0000313" key="11">
    <source>
        <dbReference type="EMBL" id="SDA74461.1"/>
    </source>
</evidence>
<keyword evidence="12" id="KW-1185">Reference proteome</keyword>
<evidence type="ECO:0000256" key="3">
    <source>
        <dbReference type="ARBA" id="ARBA00012363"/>
    </source>
</evidence>
<feature type="binding site" evidence="10">
    <location>
        <position position="61"/>
    </location>
    <ligand>
        <name>substrate</name>
    </ligand>
</feature>
<dbReference type="RefSeq" id="WP_092729833.1">
    <property type="nucleotide sequence ID" value="NZ_FMXE01000012.1"/>
</dbReference>
<feature type="binding site" evidence="10">
    <location>
        <begin position="238"/>
        <end position="246"/>
    </location>
    <ligand>
        <name>ATP</name>
        <dbReference type="ChEBI" id="CHEBI:30616"/>
    </ligand>
</feature>
<organism evidence="11 12">
    <name type="scientific">Algoriphagus alkaliphilus</name>
    <dbReference type="NCBI Taxonomy" id="279824"/>
    <lineage>
        <taxon>Bacteria</taxon>
        <taxon>Pseudomonadati</taxon>
        <taxon>Bacteroidota</taxon>
        <taxon>Cytophagia</taxon>
        <taxon>Cytophagales</taxon>
        <taxon>Cyclobacteriaceae</taxon>
        <taxon>Algoriphagus</taxon>
    </lineage>
</organism>
<dbReference type="EMBL" id="FMXE01000012">
    <property type="protein sequence ID" value="SDA74461.1"/>
    <property type="molecule type" value="Genomic_DNA"/>
</dbReference>
<dbReference type="GO" id="GO:0006094">
    <property type="term" value="P:gluconeogenesis"/>
    <property type="evidence" value="ECO:0007669"/>
    <property type="project" value="UniProtKB-UniRule"/>
</dbReference>
<keyword evidence="8 10" id="KW-0456">Lyase</keyword>
<evidence type="ECO:0000256" key="2">
    <source>
        <dbReference type="ARBA" id="ARBA00006052"/>
    </source>
</evidence>
<evidence type="ECO:0000256" key="5">
    <source>
        <dbReference type="ARBA" id="ARBA00022741"/>
    </source>
</evidence>
<comment type="similarity">
    <text evidence="2 10">Belongs to the phosphoenolpyruvate carboxykinase (ATP) family.</text>
</comment>
<keyword evidence="10" id="KW-0464">Manganese</keyword>
<feature type="binding site" evidence="10">
    <location>
        <position position="222"/>
    </location>
    <ligand>
        <name>Mn(2+)</name>
        <dbReference type="ChEBI" id="CHEBI:29035"/>
    </ligand>
</feature>
<keyword evidence="7 10" id="KW-0067">ATP-binding</keyword>
<feature type="binding site" evidence="10">
    <location>
        <position position="324"/>
    </location>
    <ligand>
        <name>ATP</name>
        <dbReference type="ChEBI" id="CHEBI:30616"/>
    </ligand>
</feature>
<dbReference type="PANTHER" id="PTHR30031">
    <property type="entry name" value="PHOSPHOENOLPYRUVATE CARBOXYKINASE ATP"/>
    <property type="match status" value="1"/>
</dbReference>
<feature type="binding site" evidence="10">
    <location>
        <position position="202"/>
    </location>
    <ligand>
        <name>substrate</name>
    </ligand>
</feature>
<evidence type="ECO:0000256" key="1">
    <source>
        <dbReference type="ARBA" id="ARBA00004742"/>
    </source>
</evidence>
<dbReference type="GO" id="GO:0016301">
    <property type="term" value="F:kinase activity"/>
    <property type="evidence" value="ECO:0007669"/>
    <property type="project" value="UniProtKB-KW"/>
</dbReference>
<reference evidence="12" key="1">
    <citation type="submission" date="2016-10" db="EMBL/GenBank/DDBJ databases">
        <authorList>
            <person name="Varghese N."/>
            <person name="Submissions S."/>
        </authorList>
    </citation>
    <scope>NUCLEOTIDE SEQUENCE [LARGE SCALE GENOMIC DNA]</scope>
    <source>
        <strain evidence="12">DSM 22703</strain>
    </source>
</reference>
<gene>
    <name evidence="10" type="primary">pckA</name>
    <name evidence="11" type="ORF">SAMN03080617_02037</name>
</gene>
<evidence type="ECO:0000256" key="4">
    <source>
        <dbReference type="ARBA" id="ARBA00022432"/>
    </source>
</evidence>
<dbReference type="EC" id="4.1.1.49" evidence="3 10"/>
<evidence type="ECO:0000256" key="6">
    <source>
        <dbReference type="ARBA" id="ARBA00022793"/>
    </source>
</evidence>
<feature type="binding site" evidence="10">
    <location>
        <position position="202"/>
    </location>
    <ligand>
        <name>Mn(2+)</name>
        <dbReference type="ChEBI" id="CHEBI:29035"/>
    </ligand>
</feature>
<comment type="catalytic activity">
    <reaction evidence="9 10">
        <text>oxaloacetate + ATP = phosphoenolpyruvate + ADP + CO2</text>
        <dbReference type="Rhea" id="RHEA:18617"/>
        <dbReference type="ChEBI" id="CHEBI:16452"/>
        <dbReference type="ChEBI" id="CHEBI:16526"/>
        <dbReference type="ChEBI" id="CHEBI:30616"/>
        <dbReference type="ChEBI" id="CHEBI:58702"/>
        <dbReference type="ChEBI" id="CHEBI:456216"/>
        <dbReference type="EC" id="4.1.1.49"/>
    </reaction>
</comment>
<dbReference type="CDD" id="cd00484">
    <property type="entry name" value="PEPCK_ATP"/>
    <property type="match status" value="1"/>
</dbReference>
<dbReference type="GO" id="GO:0005524">
    <property type="term" value="F:ATP binding"/>
    <property type="evidence" value="ECO:0007669"/>
    <property type="project" value="UniProtKB-UniRule"/>
</dbReference>
<feature type="binding site" evidence="10">
    <location>
        <position position="196"/>
    </location>
    <ligand>
        <name>substrate</name>
    </ligand>
</feature>
<feature type="binding site" evidence="10">
    <location>
        <position position="222"/>
    </location>
    <ligand>
        <name>ATP</name>
        <dbReference type="ChEBI" id="CHEBI:30616"/>
    </ligand>
</feature>
<keyword evidence="11" id="KW-0670">Pyruvate</keyword>
<protein>
    <recommendedName>
        <fullName evidence="3 10">Phosphoenolpyruvate carboxykinase (ATP)</fullName>
        <shortName evidence="10">PCK</shortName>
        <shortName evidence="10">PEP carboxykinase</shortName>
        <shortName evidence="10">PEPCK</shortName>
        <ecNumber evidence="3 10">4.1.1.49</ecNumber>
    </recommendedName>
</protein>
<evidence type="ECO:0000256" key="7">
    <source>
        <dbReference type="ARBA" id="ARBA00022840"/>
    </source>
</evidence>
<comment type="cofactor">
    <cofactor evidence="10">
        <name>Mn(2+)</name>
        <dbReference type="ChEBI" id="CHEBI:29035"/>
    </cofactor>
    <text evidence="10">Binds 1 Mn(2+) ion per subunit.</text>
</comment>
<dbReference type="InterPro" id="IPR001272">
    <property type="entry name" value="PEP_carboxykinase_ATP"/>
</dbReference>
<keyword evidence="4 10" id="KW-0312">Gluconeogenesis</keyword>
<dbReference type="InterPro" id="IPR008210">
    <property type="entry name" value="PEP_carboxykinase_N"/>
</dbReference>
<dbReference type="NCBIfam" id="TIGR00224">
    <property type="entry name" value="pckA"/>
    <property type="match status" value="1"/>
</dbReference>
<dbReference type="Pfam" id="PF01293">
    <property type="entry name" value="PEPCK_ATP"/>
    <property type="match status" value="1"/>
</dbReference>
<feature type="binding site" evidence="10">
    <location>
        <position position="259"/>
    </location>
    <ligand>
        <name>Mn(2+)</name>
        <dbReference type="ChEBI" id="CHEBI:29035"/>
    </ligand>
</feature>
<accession>A0A1G5XVK3</accession>
<dbReference type="OrthoDB" id="9806325at2"/>
<name>A0A1G5XVK3_9BACT</name>
<comment type="pathway">
    <text evidence="1 10">Carbohydrate biosynthesis; gluconeogenesis.</text>
</comment>
<keyword evidence="10" id="KW-0963">Cytoplasm</keyword>
<proteinExistence type="inferred from homology"/>
<dbReference type="AlphaFoldDB" id="A0A1G5XVK3"/>
<dbReference type="STRING" id="279824.SAMN03080617_02037"/>
<dbReference type="NCBIfam" id="NF006821">
    <property type="entry name" value="PRK09344.1-3"/>
    <property type="match status" value="1"/>
</dbReference>
<dbReference type="PANTHER" id="PTHR30031:SF0">
    <property type="entry name" value="PHOSPHOENOLPYRUVATE CARBOXYKINASE (ATP)"/>
    <property type="match status" value="1"/>
</dbReference>
<dbReference type="NCBIfam" id="NF006820">
    <property type="entry name" value="PRK09344.1-2"/>
    <property type="match status" value="1"/>
</dbReference>
<comment type="caution">
    <text evidence="10">Lacks conserved residue(s) required for the propagation of feature annotation.</text>
</comment>
<comment type="subcellular location">
    <subcellularLocation>
        <location evidence="10">Cytoplasm</location>
    </subcellularLocation>
</comment>
<dbReference type="GO" id="GO:0004612">
    <property type="term" value="F:phosphoenolpyruvate carboxykinase (ATP) activity"/>
    <property type="evidence" value="ECO:0007669"/>
    <property type="project" value="UniProtKB-UniRule"/>
</dbReference>
<dbReference type="GO" id="GO:0046872">
    <property type="term" value="F:metal ion binding"/>
    <property type="evidence" value="ECO:0007669"/>
    <property type="project" value="UniProtKB-KW"/>
</dbReference>
<sequence length="533" mass="59508">MQDLVLTSSISSYPQPDVDTRGKVFTNLTPAELVEHALSRREAFLTSTGALMADTGKFTGRSPLDRFIVLDEKTKDSVWWGEINIPFEEEKFDNLLEKVKNHLSTKDLFVRYARAGADPEYQLNLKVINTLAWHNLFCYNMFLRPEKEDLKTFKSDFTVICAPDFQADPGQDGTKNPNFAILNLSKRMILIGGTAYAGEMKKGIFSVLNFILPHEKNVLSMHCSANLGKDGDTAIFFGLSGTGKTTLSADPKRQLIGDDEHGWTEDTVFNFEGGCYAKVIDLTRKKEPEIFDAIKFGAIVENTRFIPGTREVDYTNKSITENTRTAYPIHFIPNSLNPSIAGIPRNIFFLTADAFGVIPPISKLNSSQAMYHFISGYTAKVAGTEMGVTEPKLTFSACFGAAFLPLHPTEYAKLFGAKMEKHEVNVWLINTGWTGGPYGIGSRMKLSHTRAMITAALEGSLEFAPFKKDPIFGFMVPELCPNVPFEVLNPRNTWENPEEYDKTAQNLAKAFIKNFEKFKDFAEDDILKGAPVV</sequence>
<dbReference type="Gene3D" id="3.40.449.10">
    <property type="entry name" value="Phosphoenolpyruvate Carboxykinase, domain 1"/>
    <property type="match status" value="1"/>
</dbReference>
<keyword evidence="11" id="KW-0418">Kinase</keyword>
<evidence type="ECO:0000256" key="8">
    <source>
        <dbReference type="ARBA" id="ARBA00023239"/>
    </source>
</evidence>
<feature type="binding site" evidence="10">
    <location>
        <position position="202"/>
    </location>
    <ligand>
        <name>ATP</name>
        <dbReference type="ChEBI" id="CHEBI:30616"/>
    </ligand>
</feature>
<dbReference type="HAMAP" id="MF_00453">
    <property type="entry name" value="PEPCK_ATP"/>
    <property type="match status" value="1"/>
</dbReference>
<keyword evidence="11" id="KW-0808">Transferase</keyword>
<dbReference type="GO" id="GO:0005829">
    <property type="term" value="C:cytosol"/>
    <property type="evidence" value="ECO:0007669"/>
    <property type="project" value="TreeGrafter"/>
</dbReference>
<dbReference type="SUPFAM" id="SSF53795">
    <property type="entry name" value="PEP carboxykinase-like"/>
    <property type="match status" value="1"/>
</dbReference>